<gene>
    <name evidence="3" type="ORF">SAMN04488089_12415</name>
</gene>
<organism evidence="3 4">
    <name type="scientific">Myroides profundi</name>
    <dbReference type="NCBI Taxonomy" id="480520"/>
    <lineage>
        <taxon>Bacteria</taxon>
        <taxon>Pseudomonadati</taxon>
        <taxon>Bacteroidota</taxon>
        <taxon>Flavobacteriia</taxon>
        <taxon>Flavobacteriales</taxon>
        <taxon>Flavobacteriaceae</taxon>
        <taxon>Myroides</taxon>
    </lineage>
</organism>
<name>A0AAJ5BFI7_MYRPR</name>
<dbReference type="GO" id="GO:0046872">
    <property type="term" value="F:metal ion binding"/>
    <property type="evidence" value="ECO:0007669"/>
    <property type="project" value="InterPro"/>
</dbReference>
<dbReference type="EMBL" id="FOFY01000024">
    <property type="protein sequence ID" value="SER65562.1"/>
    <property type="molecule type" value="Genomic_DNA"/>
</dbReference>
<accession>A0AAJ5BFI7</accession>
<dbReference type="InterPro" id="IPR011761">
    <property type="entry name" value="ATP-grasp"/>
</dbReference>
<keyword evidence="4" id="KW-1185">Reference proteome</keyword>
<comment type="caution">
    <text evidence="3">The sequence shown here is derived from an EMBL/GenBank/DDBJ whole genome shotgun (WGS) entry which is preliminary data.</text>
</comment>
<evidence type="ECO:0000313" key="4">
    <source>
        <dbReference type="Proteomes" id="UP000183496"/>
    </source>
</evidence>
<dbReference type="GO" id="GO:0005524">
    <property type="term" value="F:ATP binding"/>
    <property type="evidence" value="ECO:0007669"/>
    <property type="project" value="UniProtKB-UniRule"/>
</dbReference>
<evidence type="ECO:0000259" key="2">
    <source>
        <dbReference type="PROSITE" id="PS50975"/>
    </source>
</evidence>
<dbReference type="InterPro" id="IPR048764">
    <property type="entry name" value="PylC_N"/>
</dbReference>
<evidence type="ECO:0000313" key="3">
    <source>
        <dbReference type="EMBL" id="SER65562.1"/>
    </source>
</evidence>
<proteinExistence type="predicted"/>
<dbReference type="Gene3D" id="3.40.50.20">
    <property type="match status" value="1"/>
</dbReference>
<protein>
    <submittedName>
        <fullName evidence="3">Carbamoyl-phosphate synthase large subunit</fullName>
    </submittedName>
</protein>
<dbReference type="Pfam" id="PF15632">
    <property type="entry name" value="ATPgrasp_Ter"/>
    <property type="match status" value="1"/>
</dbReference>
<dbReference type="RefSeq" id="WP_041892370.1">
    <property type="nucleotide sequence ID" value="NZ_CP010817.1"/>
</dbReference>
<dbReference type="Gene3D" id="3.30.1490.20">
    <property type="entry name" value="ATP-grasp fold, A domain"/>
    <property type="match status" value="1"/>
</dbReference>
<sequence>MDNILITSAGQRVSLVKAFQKELKKISESSKVYTVDLNPILAPACHVSDGYKSVPRVTDSNYIDSLLSICKEWGIKLIIPTIDTELAVLSEYRHLFSAEGIIPIVSSEEFIQACRDKRIINEFFIDKGVEIPTPMNKNALTFPLFIKPYDGSLSKDIFLINKEEELTEYHLTNPKLMFMEYIDTKLYDEYTVDCYYNKNNELCCAVPRKRIFVRAGEINKGVTHKNELVGFIKDKLQHIDGAIGCLTMQFFFNQDNKRIVAIEINSRFGGGYPLSYLAGANYPKWLIQEYILNETVGYTDEWESNLLMLRYDAEVLVNGYEG</sequence>
<dbReference type="KEGG" id="mpw:MPR_2129"/>
<reference evidence="3 4" key="1">
    <citation type="submission" date="2016-10" db="EMBL/GenBank/DDBJ databases">
        <authorList>
            <person name="Varghese N."/>
            <person name="Submissions S."/>
        </authorList>
    </citation>
    <scope>NUCLEOTIDE SEQUENCE [LARGE SCALE GENOMIC DNA]</scope>
    <source>
        <strain evidence="4">DSM 19823 / KCTC 23066 / CCTCC M 208030 / D25</strain>
    </source>
</reference>
<dbReference type="AlphaFoldDB" id="A0AAJ5BFI7"/>
<evidence type="ECO:0000256" key="1">
    <source>
        <dbReference type="PROSITE-ProRule" id="PRU00409"/>
    </source>
</evidence>
<dbReference type="Gene3D" id="3.30.470.20">
    <property type="entry name" value="ATP-grasp fold, B domain"/>
    <property type="match status" value="1"/>
</dbReference>
<dbReference type="PROSITE" id="PS50975">
    <property type="entry name" value="ATP_GRASP"/>
    <property type="match status" value="1"/>
</dbReference>
<dbReference type="InterPro" id="IPR013815">
    <property type="entry name" value="ATP_grasp_subdomain_1"/>
</dbReference>
<feature type="domain" description="ATP-grasp" evidence="2">
    <location>
        <begin position="117"/>
        <end position="291"/>
    </location>
</feature>
<dbReference type="Proteomes" id="UP000183496">
    <property type="component" value="Unassembled WGS sequence"/>
</dbReference>
<dbReference type="SUPFAM" id="SSF56059">
    <property type="entry name" value="Glutathione synthetase ATP-binding domain-like"/>
    <property type="match status" value="1"/>
</dbReference>
<keyword evidence="1" id="KW-0067">ATP-binding</keyword>
<keyword evidence="1" id="KW-0547">Nucleotide-binding</keyword>
<dbReference type="NCBIfam" id="NF009405">
    <property type="entry name" value="PRK12767.1-4"/>
    <property type="match status" value="1"/>
</dbReference>
<dbReference type="Pfam" id="PF21360">
    <property type="entry name" value="PylC-like_N"/>
    <property type="match status" value="1"/>
</dbReference>